<keyword evidence="5" id="KW-0325">Glycoprotein</keyword>
<feature type="signal peptide" evidence="6">
    <location>
        <begin position="1"/>
        <end position="21"/>
    </location>
</feature>
<protein>
    <recommendedName>
        <fullName evidence="9">Gamma interferon inducible lysosomal thiol reductase GILT</fullName>
    </recommendedName>
</protein>
<evidence type="ECO:0000256" key="1">
    <source>
        <dbReference type="ARBA" id="ARBA00004613"/>
    </source>
</evidence>
<keyword evidence="4 6" id="KW-0732">Signal</keyword>
<proteinExistence type="inferred from homology"/>
<dbReference type="PANTHER" id="PTHR13234:SF8">
    <property type="entry name" value="GAMMA-INTERFERON-INDUCIBLE LYSOSOMAL THIOL REDUCTASE"/>
    <property type="match status" value="1"/>
</dbReference>
<comment type="caution">
    <text evidence="7">The sequence shown here is derived from an EMBL/GenBank/DDBJ whole genome shotgun (WGS) entry which is preliminary data.</text>
</comment>
<evidence type="ECO:0000256" key="4">
    <source>
        <dbReference type="ARBA" id="ARBA00022729"/>
    </source>
</evidence>
<dbReference type="GO" id="GO:0016671">
    <property type="term" value="F:oxidoreductase activity, acting on a sulfur group of donors, disulfide as acceptor"/>
    <property type="evidence" value="ECO:0007669"/>
    <property type="project" value="InterPro"/>
</dbReference>
<evidence type="ECO:0000256" key="6">
    <source>
        <dbReference type="SAM" id="SignalP"/>
    </source>
</evidence>
<organism evidence="7 8">
    <name type="scientific">Papaver atlanticum</name>
    <dbReference type="NCBI Taxonomy" id="357466"/>
    <lineage>
        <taxon>Eukaryota</taxon>
        <taxon>Viridiplantae</taxon>
        <taxon>Streptophyta</taxon>
        <taxon>Embryophyta</taxon>
        <taxon>Tracheophyta</taxon>
        <taxon>Spermatophyta</taxon>
        <taxon>Magnoliopsida</taxon>
        <taxon>Ranunculales</taxon>
        <taxon>Papaveraceae</taxon>
        <taxon>Papaveroideae</taxon>
        <taxon>Papaver</taxon>
    </lineage>
</organism>
<evidence type="ECO:0000313" key="8">
    <source>
        <dbReference type="Proteomes" id="UP001202328"/>
    </source>
</evidence>
<evidence type="ECO:0000256" key="2">
    <source>
        <dbReference type="ARBA" id="ARBA00005679"/>
    </source>
</evidence>
<dbReference type="GO" id="GO:0005576">
    <property type="term" value="C:extracellular region"/>
    <property type="evidence" value="ECO:0007669"/>
    <property type="project" value="UniProtKB-SubCell"/>
</dbReference>
<feature type="chain" id="PRO_5041911747" description="Gamma interferon inducible lysosomal thiol reductase GILT" evidence="6">
    <location>
        <begin position="22"/>
        <end position="219"/>
    </location>
</feature>
<dbReference type="Pfam" id="PF03227">
    <property type="entry name" value="GILT"/>
    <property type="match status" value="1"/>
</dbReference>
<dbReference type="PANTHER" id="PTHR13234">
    <property type="entry name" value="GAMMA-INTERFERON INDUCIBLE LYSOSOMAL THIOL REDUCTASE GILT"/>
    <property type="match status" value="1"/>
</dbReference>
<sequence length="219" mass="24390">MATSSVSALLLFSIMLILSFCCPSFSSQPLAAYAKKVTVSVYYESLSLDSAEFVVNSLSKIYDNGLSEIVDLSLVPFGNAVLLKNGTIICQNGKIECQLNTIEACLFNFMPPQEQYKFINCVSILVSEGNPQRWSSCLDDKKDVYGQLIYDSDKNGLARKLQLRYANQTAALNPPLEFVPWVTVNEVPLRRDIGNIMRHICKAYTGFYVVCQNIIGTLK</sequence>
<dbReference type="AlphaFoldDB" id="A0AAD4S8W7"/>
<evidence type="ECO:0000256" key="5">
    <source>
        <dbReference type="ARBA" id="ARBA00023180"/>
    </source>
</evidence>
<gene>
    <name evidence="7" type="ORF">MKW98_001563</name>
</gene>
<reference evidence="7" key="1">
    <citation type="submission" date="2022-04" db="EMBL/GenBank/DDBJ databases">
        <title>A functionally conserved STORR gene fusion in Papaver species that diverged 16.8 million years ago.</title>
        <authorList>
            <person name="Catania T."/>
        </authorList>
    </citation>
    <scope>NUCLEOTIDE SEQUENCE</scope>
    <source>
        <strain evidence="7">S-188037</strain>
    </source>
</reference>
<accession>A0AAD4S8W7</accession>
<comment type="subcellular location">
    <subcellularLocation>
        <location evidence="1">Secreted</location>
    </subcellularLocation>
</comment>
<name>A0AAD4S8W7_9MAGN</name>
<dbReference type="InterPro" id="IPR004911">
    <property type="entry name" value="Interferon-induced_GILT"/>
</dbReference>
<evidence type="ECO:0000256" key="3">
    <source>
        <dbReference type="ARBA" id="ARBA00022525"/>
    </source>
</evidence>
<keyword evidence="3" id="KW-0964">Secreted</keyword>
<dbReference type="EMBL" id="JAJJMB010012717">
    <property type="protein sequence ID" value="KAI3873914.1"/>
    <property type="molecule type" value="Genomic_DNA"/>
</dbReference>
<keyword evidence="8" id="KW-1185">Reference proteome</keyword>
<evidence type="ECO:0000313" key="7">
    <source>
        <dbReference type="EMBL" id="KAI3873914.1"/>
    </source>
</evidence>
<comment type="similarity">
    <text evidence="2">Belongs to the GILT family.</text>
</comment>
<evidence type="ECO:0008006" key="9">
    <source>
        <dbReference type="Google" id="ProtNLM"/>
    </source>
</evidence>
<dbReference type="Proteomes" id="UP001202328">
    <property type="component" value="Unassembled WGS sequence"/>
</dbReference>